<evidence type="ECO:0000256" key="7">
    <source>
        <dbReference type="PIRSR" id="PIRSR601577-1"/>
    </source>
</evidence>
<feature type="chain" id="PRO_5003408458" evidence="9">
    <location>
        <begin position="17"/>
        <end position="519"/>
    </location>
</feature>
<sequence>MKKLIITQLLITYIFCLQVLKHQCVHDKMKKIYNYESIPPDKEPLDNRNLQNKKPRNMEISYDMDYFKKLPSNDKNKLLTEACEKTVQLAIEFFSQLIKIVPKSESNMRYKPASQQQCGQVVIPQIDKVQGKISDLHIYVQYKIEPEDEYLAYAGWCQFLDGLGPTHGEITFNLGQLTTSNFNDPIEFKDLMEVVIHEIIHILGFNETDIPKWVDSNKSYYTQPTIKKKIRGKDTILLKTPNVLKFAQAYYSCPTLPGMPLENLGEQGSKGSHWKYTAIENEYMNAFTSTTQAYFSGFTTNLLRDTGFYHQINNSMEENIFYGKGAGCDHIIGKCDLTKREFCDPKKQNGLCDYYNLGPSKCMSNQFNEPGCNTLEIYKNAKCWDVKSNINTKEIQDMQGVKFGVESGCFNSNILKEDPKNKKIQVLGCCYKYECSSNGQQVTIWVGSKKVVCTKNLENMSVKGYTGQIQCPENIALFCGFKKFCPNFCSGNGYCLNGKCQCSKKYFGQDCGKKNPFKF</sequence>
<evidence type="ECO:0000256" key="2">
    <source>
        <dbReference type="ARBA" id="ARBA00022670"/>
    </source>
</evidence>
<dbReference type="PANTHER" id="PTHR10942:SF0">
    <property type="entry name" value="LEISHMANOLYSIN-LIKE PEPTIDASE"/>
    <property type="match status" value="1"/>
</dbReference>
<dbReference type="GO" id="GO:0016020">
    <property type="term" value="C:membrane"/>
    <property type="evidence" value="ECO:0007669"/>
    <property type="project" value="InterPro"/>
</dbReference>
<evidence type="ECO:0000256" key="8">
    <source>
        <dbReference type="PIRSR" id="PIRSR601577-2"/>
    </source>
</evidence>
<dbReference type="OMA" id="HEVTHIL"/>
<keyword evidence="5 8" id="KW-0862">Zinc</keyword>
<keyword evidence="6 8" id="KW-0482">Metalloprotease</keyword>
<dbReference type="InterPro" id="IPR001577">
    <property type="entry name" value="Peptidase_M8"/>
</dbReference>
<dbReference type="Gene3D" id="2.10.25.10">
    <property type="entry name" value="Laminin"/>
    <property type="match status" value="1"/>
</dbReference>
<keyword evidence="4 10" id="KW-0378">Hydrolase</keyword>
<evidence type="ECO:0000256" key="1">
    <source>
        <dbReference type="ARBA" id="ARBA00005860"/>
    </source>
</evidence>
<dbReference type="InParanoid" id="G0R6J8"/>
<feature type="binding site" evidence="8">
    <location>
        <position position="201"/>
    </location>
    <ligand>
        <name>Zn(2+)</name>
        <dbReference type="ChEBI" id="CHEBI:29105"/>
        <note>catalytic</note>
    </ligand>
</feature>
<reference evidence="10 11" key="1">
    <citation type="submission" date="2011-07" db="EMBL/GenBank/DDBJ databases">
        <authorList>
            <person name="Coyne R."/>
            <person name="Brami D."/>
            <person name="Johnson J."/>
            <person name="Hostetler J."/>
            <person name="Hannick L."/>
            <person name="Clark T."/>
            <person name="Cassidy-Hanley D."/>
            <person name="Inman J."/>
        </authorList>
    </citation>
    <scope>NUCLEOTIDE SEQUENCE [LARGE SCALE GENOMIC DNA]</scope>
    <source>
        <strain evidence="10 11">G5</strain>
    </source>
</reference>
<dbReference type="Gene3D" id="3.10.170.20">
    <property type="match status" value="1"/>
</dbReference>
<gene>
    <name evidence="10" type="ORF">IMG5_205590</name>
</gene>
<dbReference type="PANTHER" id="PTHR10942">
    <property type="entry name" value="LEISHMANOLYSIN-LIKE PEPTIDASE"/>
    <property type="match status" value="1"/>
</dbReference>
<evidence type="ECO:0000256" key="6">
    <source>
        <dbReference type="ARBA" id="ARBA00023049"/>
    </source>
</evidence>
<dbReference type="GeneID" id="14902962"/>
<comment type="cofactor">
    <cofactor evidence="8">
        <name>Zn(2+)</name>
        <dbReference type="ChEBI" id="CHEBI:29105"/>
    </cofactor>
    <text evidence="8">Binds 1 zinc ion per subunit.</text>
</comment>
<dbReference type="GO" id="GO:0046872">
    <property type="term" value="F:metal ion binding"/>
    <property type="evidence" value="ECO:0007669"/>
    <property type="project" value="UniProtKB-KW"/>
</dbReference>
<dbReference type="GO" id="GO:0004222">
    <property type="term" value="F:metalloendopeptidase activity"/>
    <property type="evidence" value="ECO:0007669"/>
    <property type="project" value="InterPro"/>
</dbReference>
<evidence type="ECO:0000313" key="11">
    <source>
        <dbReference type="Proteomes" id="UP000008983"/>
    </source>
</evidence>
<proteinExistence type="inferred from homology"/>
<protein>
    <submittedName>
        <fullName evidence="10">Leishmanolysin family protein, putative</fullName>
        <ecNumber evidence="10">3.1.4.45</ecNumber>
        <ecNumber evidence="10">3.4.24.36</ecNumber>
    </submittedName>
</protein>
<keyword evidence="3 8" id="KW-0479">Metal-binding</keyword>
<dbReference type="Gene3D" id="3.90.132.10">
    <property type="entry name" value="Leishmanolysin , domain 2"/>
    <property type="match status" value="1"/>
</dbReference>
<dbReference type="OrthoDB" id="238768at2759"/>
<evidence type="ECO:0000313" key="10">
    <source>
        <dbReference type="EMBL" id="EGR26907.1"/>
    </source>
</evidence>
<dbReference type="RefSeq" id="XP_004023791.1">
    <property type="nucleotide sequence ID" value="XM_004023742.1"/>
</dbReference>
<comment type="similarity">
    <text evidence="1">Belongs to the peptidase M8 family.</text>
</comment>
<feature type="binding site" evidence="8">
    <location>
        <position position="197"/>
    </location>
    <ligand>
        <name>Zn(2+)</name>
        <dbReference type="ChEBI" id="CHEBI:29105"/>
        <note>catalytic</note>
    </ligand>
</feature>
<dbReference type="STRING" id="857967.G0R6J8"/>
<evidence type="ECO:0000256" key="9">
    <source>
        <dbReference type="SAM" id="SignalP"/>
    </source>
</evidence>
<feature type="signal peptide" evidence="9">
    <location>
        <begin position="1"/>
        <end position="16"/>
    </location>
</feature>
<evidence type="ECO:0000256" key="5">
    <source>
        <dbReference type="ARBA" id="ARBA00022833"/>
    </source>
</evidence>
<dbReference type="AlphaFoldDB" id="G0R6J8"/>
<dbReference type="SUPFAM" id="SSF55486">
    <property type="entry name" value="Metalloproteases ('zincins'), catalytic domain"/>
    <property type="match status" value="1"/>
</dbReference>
<keyword evidence="9" id="KW-0732">Signal</keyword>
<name>G0R6J8_ICHMU</name>
<dbReference type="GO" id="GO:0005737">
    <property type="term" value="C:cytoplasm"/>
    <property type="evidence" value="ECO:0007669"/>
    <property type="project" value="TreeGrafter"/>
</dbReference>
<dbReference type="GO" id="GO:0006508">
    <property type="term" value="P:proteolysis"/>
    <property type="evidence" value="ECO:0007669"/>
    <property type="project" value="UniProtKB-KW"/>
</dbReference>
<dbReference type="GO" id="GO:0007155">
    <property type="term" value="P:cell adhesion"/>
    <property type="evidence" value="ECO:0007669"/>
    <property type="project" value="InterPro"/>
</dbReference>
<keyword evidence="2" id="KW-0645">Protease</keyword>
<dbReference type="eggNOG" id="KOG2556">
    <property type="taxonomic scope" value="Eukaryota"/>
</dbReference>
<dbReference type="Proteomes" id="UP000008983">
    <property type="component" value="Unassembled WGS sequence"/>
</dbReference>
<dbReference type="EC" id="3.1.4.45" evidence="10"/>
<dbReference type="EMBL" id="GL984404">
    <property type="protein sequence ID" value="EGR26907.1"/>
    <property type="molecule type" value="Genomic_DNA"/>
</dbReference>
<organism evidence="10 11">
    <name type="scientific">Ichthyophthirius multifiliis</name>
    <name type="common">White spot disease agent</name>
    <name type="synonym">Ich</name>
    <dbReference type="NCBI Taxonomy" id="5932"/>
    <lineage>
        <taxon>Eukaryota</taxon>
        <taxon>Sar</taxon>
        <taxon>Alveolata</taxon>
        <taxon>Ciliophora</taxon>
        <taxon>Intramacronucleata</taxon>
        <taxon>Oligohymenophorea</taxon>
        <taxon>Hymenostomatida</taxon>
        <taxon>Ophryoglenina</taxon>
        <taxon>Ichthyophthirius</taxon>
    </lineage>
</organism>
<dbReference type="EC" id="3.4.24.36" evidence="10"/>
<keyword evidence="11" id="KW-1185">Reference proteome</keyword>
<evidence type="ECO:0000256" key="3">
    <source>
        <dbReference type="ARBA" id="ARBA00022723"/>
    </source>
</evidence>
<evidence type="ECO:0000256" key="4">
    <source>
        <dbReference type="ARBA" id="ARBA00022801"/>
    </source>
</evidence>
<dbReference type="Pfam" id="PF01457">
    <property type="entry name" value="Peptidase_M8"/>
    <property type="match status" value="1"/>
</dbReference>
<feature type="active site" evidence="7">
    <location>
        <position position="198"/>
    </location>
</feature>
<dbReference type="GO" id="GO:0003944">
    <property type="term" value="F:N-acetylglucosamine-1-phosphodiester alpha-N-acetylglucosaminidase activity"/>
    <property type="evidence" value="ECO:0007669"/>
    <property type="project" value="UniProtKB-EC"/>
</dbReference>
<accession>G0R6J8</accession>
<feature type="binding site" evidence="8">
    <location>
        <position position="273"/>
    </location>
    <ligand>
        <name>Zn(2+)</name>
        <dbReference type="ChEBI" id="CHEBI:29105"/>
        <note>catalytic</note>
    </ligand>
</feature>